<evidence type="ECO:0000313" key="2">
    <source>
        <dbReference type="EMBL" id="KAE9398615.1"/>
    </source>
</evidence>
<protein>
    <submittedName>
        <fullName evidence="2">Uncharacterized protein</fullName>
    </submittedName>
</protein>
<reference evidence="2" key="1">
    <citation type="journal article" date="2019" name="Environ. Microbiol.">
        <title>Fungal ecological strategies reflected in gene transcription - a case study of two litter decomposers.</title>
        <authorList>
            <person name="Barbi F."/>
            <person name="Kohler A."/>
            <person name="Barry K."/>
            <person name="Baskaran P."/>
            <person name="Daum C."/>
            <person name="Fauchery L."/>
            <person name="Ihrmark K."/>
            <person name="Kuo A."/>
            <person name="LaButti K."/>
            <person name="Lipzen A."/>
            <person name="Morin E."/>
            <person name="Grigoriev I.V."/>
            <person name="Henrissat B."/>
            <person name="Lindahl B."/>
            <person name="Martin F."/>
        </authorList>
    </citation>
    <scope>NUCLEOTIDE SEQUENCE</scope>
    <source>
        <strain evidence="2">JB14</strain>
    </source>
</reference>
<evidence type="ECO:0000313" key="3">
    <source>
        <dbReference type="Proteomes" id="UP000799118"/>
    </source>
</evidence>
<dbReference type="OrthoDB" id="3206554at2759"/>
<evidence type="ECO:0000256" key="1">
    <source>
        <dbReference type="SAM" id="Phobius"/>
    </source>
</evidence>
<feature type="transmembrane region" description="Helical" evidence="1">
    <location>
        <begin position="51"/>
        <end position="73"/>
    </location>
</feature>
<dbReference type="AlphaFoldDB" id="A0A6A4HP93"/>
<dbReference type="Proteomes" id="UP000799118">
    <property type="component" value="Unassembled WGS sequence"/>
</dbReference>
<feature type="transmembrane region" description="Helical" evidence="1">
    <location>
        <begin position="119"/>
        <end position="144"/>
    </location>
</feature>
<gene>
    <name evidence="2" type="ORF">BT96DRAFT_1020034</name>
</gene>
<dbReference type="EMBL" id="ML769480">
    <property type="protein sequence ID" value="KAE9398615.1"/>
    <property type="molecule type" value="Genomic_DNA"/>
</dbReference>
<sequence>MANNTQQTTLETTLGAIILGVPLAIMFSGVLFVECIIYWRSVKPTDTWRMSCIVFSLLILDMFHSSVLMASSWKWFIADQGMNGNFIPTTMALAVLIAGISILIHVFMEDFSINHKYWLTVPIMVLAVLRFILGCTPVSSAYMMQVKSFEEFRHSHGSWVFWYCYRTQLRGGCFDHYRHDDYSETKSGTIYQSRRGNRLLGPLHLRNWLGHSNHDDGTLNYMASHTGKPDLSGSTFYCR</sequence>
<keyword evidence="3" id="KW-1185">Reference proteome</keyword>
<proteinExistence type="predicted"/>
<keyword evidence="1" id="KW-0812">Transmembrane</keyword>
<organism evidence="2 3">
    <name type="scientific">Gymnopus androsaceus JB14</name>
    <dbReference type="NCBI Taxonomy" id="1447944"/>
    <lineage>
        <taxon>Eukaryota</taxon>
        <taxon>Fungi</taxon>
        <taxon>Dikarya</taxon>
        <taxon>Basidiomycota</taxon>
        <taxon>Agaricomycotina</taxon>
        <taxon>Agaricomycetes</taxon>
        <taxon>Agaricomycetidae</taxon>
        <taxon>Agaricales</taxon>
        <taxon>Marasmiineae</taxon>
        <taxon>Omphalotaceae</taxon>
        <taxon>Gymnopus</taxon>
    </lineage>
</organism>
<accession>A0A6A4HP93</accession>
<name>A0A6A4HP93_9AGAR</name>
<keyword evidence="1" id="KW-0472">Membrane</keyword>
<keyword evidence="1" id="KW-1133">Transmembrane helix</keyword>
<feature type="transmembrane region" description="Helical" evidence="1">
    <location>
        <begin position="85"/>
        <end position="107"/>
    </location>
</feature>
<feature type="transmembrane region" description="Helical" evidence="1">
    <location>
        <begin position="14"/>
        <end position="39"/>
    </location>
</feature>